<feature type="binding site" evidence="7">
    <location>
        <position position="48"/>
    </location>
    <ligand>
        <name>substrate</name>
    </ligand>
</feature>
<evidence type="ECO:0000313" key="11">
    <source>
        <dbReference type="Proteomes" id="UP000245461"/>
    </source>
</evidence>
<sequence>MSGGWLTTHVLDAAHGVPAAGVRVDLYRLPAAGEPELLSTIATNADGRGDAPLLAGDAFTTGIYQLDFHIGPYFEAKGLALAEPVFLGVVPIRFGVADAGQHYHVPLLAAPFSYSTYRGS</sequence>
<comment type="function">
    <text evidence="2">Catalyzes the hydrolysis of 5-hydroxyisourate (HIU) to 2-oxo-4-hydroxy-4-carboxy-5-ureidoimidazoline (OHCU).</text>
</comment>
<accession>A0A317E7H0</accession>
<evidence type="ECO:0000313" key="10">
    <source>
        <dbReference type="EMBL" id="PWR21353.1"/>
    </source>
</evidence>
<reference evidence="10 11" key="1">
    <citation type="submission" date="2018-05" db="EMBL/GenBank/DDBJ databases">
        <title>Zavarzinia sp. HR-AS.</title>
        <authorList>
            <person name="Lee Y."/>
            <person name="Jeon C.O."/>
        </authorList>
    </citation>
    <scope>NUCLEOTIDE SEQUENCE [LARGE SCALE GENOMIC DNA]</scope>
    <source>
        <strain evidence="10 11">HR-AS</strain>
    </source>
</reference>
<evidence type="ECO:0000256" key="8">
    <source>
        <dbReference type="RuleBase" id="RU361270"/>
    </source>
</evidence>
<dbReference type="Gene3D" id="2.60.40.180">
    <property type="entry name" value="Transthyretin/hydroxyisourate hydrolase domain"/>
    <property type="match status" value="1"/>
</dbReference>
<evidence type="ECO:0000256" key="3">
    <source>
        <dbReference type="ARBA" id="ARBA00009850"/>
    </source>
</evidence>
<gene>
    <name evidence="10" type="primary">uraH</name>
    <name evidence="10" type="ORF">DKG74_13005</name>
</gene>
<comment type="caution">
    <text evidence="10">The sequence shown here is derived from an EMBL/GenBank/DDBJ whole genome shotgun (WGS) entry which is preliminary data.</text>
</comment>
<dbReference type="GO" id="GO:0006144">
    <property type="term" value="P:purine nucleobase metabolic process"/>
    <property type="evidence" value="ECO:0007669"/>
    <property type="project" value="UniProtKB-KW"/>
</dbReference>
<protein>
    <recommendedName>
        <fullName evidence="8">5-hydroxyisourate hydrolase</fullName>
        <shortName evidence="8">HIU hydrolase</shortName>
        <shortName evidence="8">HIUHase</shortName>
        <ecNumber evidence="8">3.5.2.17</ecNumber>
    </recommendedName>
</protein>
<organism evidence="10 11">
    <name type="scientific">Zavarzinia aquatilis</name>
    <dbReference type="NCBI Taxonomy" id="2211142"/>
    <lineage>
        <taxon>Bacteria</taxon>
        <taxon>Pseudomonadati</taxon>
        <taxon>Pseudomonadota</taxon>
        <taxon>Alphaproteobacteria</taxon>
        <taxon>Rhodospirillales</taxon>
        <taxon>Zavarziniaceae</taxon>
        <taxon>Zavarzinia</taxon>
    </lineage>
</organism>
<comment type="catalytic activity">
    <reaction evidence="1 8">
        <text>5-hydroxyisourate + H2O = 5-hydroxy-2-oxo-4-ureido-2,5-dihydro-1H-imidazole-5-carboxylate + H(+)</text>
        <dbReference type="Rhea" id="RHEA:23736"/>
        <dbReference type="ChEBI" id="CHEBI:15377"/>
        <dbReference type="ChEBI" id="CHEBI:15378"/>
        <dbReference type="ChEBI" id="CHEBI:18072"/>
        <dbReference type="ChEBI" id="CHEBI:58639"/>
        <dbReference type="EC" id="3.5.2.17"/>
    </reaction>
</comment>
<keyword evidence="5 8" id="KW-0659">Purine metabolism</keyword>
<dbReference type="InterPro" id="IPR036817">
    <property type="entry name" value="Transthyretin/HIU_hydrolase_sf"/>
</dbReference>
<dbReference type="InterPro" id="IPR023416">
    <property type="entry name" value="Transthyretin/HIU_hydrolase_d"/>
</dbReference>
<dbReference type="PROSITE" id="PS00768">
    <property type="entry name" value="TRANSTHYRETIN_1"/>
    <property type="match status" value="1"/>
</dbReference>
<keyword evidence="11" id="KW-1185">Reference proteome</keyword>
<dbReference type="AlphaFoldDB" id="A0A317E7H0"/>
<evidence type="ECO:0000259" key="9">
    <source>
        <dbReference type="SMART" id="SM00095"/>
    </source>
</evidence>
<evidence type="ECO:0000256" key="2">
    <source>
        <dbReference type="ARBA" id="ARBA00002704"/>
    </source>
</evidence>
<evidence type="ECO:0000256" key="5">
    <source>
        <dbReference type="ARBA" id="ARBA00022631"/>
    </source>
</evidence>
<dbReference type="SMART" id="SM00095">
    <property type="entry name" value="TR_THY"/>
    <property type="match status" value="1"/>
</dbReference>
<evidence type="ECO:0000256" key="7">
    <source>
        <dbReference type="PIRSR" id="PIRSR600895-51"/>
    </source>
</evidence>
<name>A0A317E7H0_9PROT</name>
<keyword evidence="6 8" id="KW-0378">Hydrolase</keyword>
<dbReference type="PANTHER" id="PTHR10395:SF7">
    <property type="entry name" value="5-HYDROXYISOURATE HYDROLASE"/>
    <property type="match status" value="1"/>
</dbReference>
<feature type="binding site" evidence="7">
    <location>
        <position position="117"/>
    </location>
    <ligand>
        <name>substrate</name>
    </ligand>
</feature>
<comment type="subunit">
    <text evidence="4 8">Homotetramer.</text>
</comment>
<feature type="domain" description="Transthyretin/hydroxyisourate hydrolase" evidence="9">
    <location>
        <begin position="1"/>
        <end position="119"/>
    </location>
</feature>
<dbReference type="InterPro" id="IPR000895">
    <property type="entry name" value="Transthyretin/HIU_hydrolase"/>
</dbReference>
<dbReference type="Pfam" id="PF00576">
    <property type="entry name" value="Transthyretin"/>
    <property type="match status" value="1"/>
</dbReference>
<dbReference type="GO" id="GO:0033971">
    <property type="term" value="F:hydroxyisourate hydrolase activity"/>
    <property type="evidence" value="ECO:0007669"/>
    <property type="project" value="UniProtKB-EC"/>
</dbReference>
<dbReference type="InterPro" id="IPR014306">
    <property type="entry name" value="Hydroxyisourate_hydrolase"/>
</dbReference>
<dbReference type="OrthoDB" id="9792386at2"/>
<dbReference type="EC" id="3.5.2.17" evidence="8"/>
<dbReference type="NCBIfam" id="TIGR02962">
    <property type="entry name" value="hdxy_isourate"/>
    <property type="match status" value="1"/>
</dbReference>
<evidence type="ECO:0000256" key="6">
    <source>
        <dbReference type="ARBA" id="ARBA00022801"/>
    </source>
</evidence>
<dbReference type="SUPFAM" id="SSF49472">
    <property type="entry name" value="Transthyretin (synonym: prealbumin)"/>
    <property type="match status" value="1"/>
</dbReference>
<dbReference type="FunFam" id="2.60.40.180:FF:000005">
    <property type="entry name" value="5-hydroxyisourate hydrolase"/>
    <property type="match status" value="1"/>
</dbReference>
<proteinExistence type="inferred from homology"/>
<dbReference type="Proteomes" id="UP000245461">
    <property type="component" value="Unassembled WGS sequence"/>
</dbReference>
<dbReference type="InterPro" id="IPR023418">
    <property type="entry name" value="Thyroxine_BS"/>
</dbReference>
<evidence type="ECO:0000256" key="4">
    <source>
        <dbReference type="ARBA" id="ARBA00011881"/>
    </source>
</evidence>
<dbReference type="RefSeq" id="WP_109906474.1">
    <property type="nucleotide sequence ID" value="NZ_QGLE01000007.1"/>
</dbReference>
<dbReference type="PANTHER" id="PTHR10395">
    <property type="entry name" value="URICASE AND TRANSTHYRETIN-RELATED"/>
    <property type="match status" value="1"/>
</dbReference>
<dbReference type="EMBL" id="QGLE01000007">
    <property type="protein sequence ID" value="PWR21353.1"/>
    <property type="molecule type" value="Genomic_DNA"/>
</dbReference>
<dbReference type="CDD" id="cd05822">
    <property type="entry name" value="TLP_HIUase"/>
    <property type="match status" value="1"/>
</dbReference>
<dbReference type="PRINTS" id="PR00189">
    <property type="entry name" value="TRNSTHYRETIN"/>
</dbReference>
<feature type="binding site" evidence="7">
    <location>
        <position position="9"/>
    </location>
    <ligand>
        <name>substrate</name>
    </ligand>
</feature>
<comment type="similarity">
    <text evidence="3 8">Belongs to the transthyretin family. 5-hydroxyisourate hydrolase subfamily.</text>
</comment>
<evidence type="ECO:0000256" key="1">
    <source>
        <dbReference type="ARBA" id="ARBA00001043"/>
    </source>
</evidence>